<gene>
    <name evidence="1" type="ORF">FE773_01480</name>
</gene>
<dbReference type="Proteomes" id="UP000306825">
    <property type="component" value="Chromosome"/>
</dbReference>
<name>A0ABX5V958_9BACT</name>
<dbReference type="EMBL" id="CP040463">
    <property type="protein sequence ID" value="QCT93897.1"/>
    <property type="molecule type" value="Genomic_DNA"/>
</dbReference>
<proteinExistence type="predicted"/>
<dbReference type="RefSeq" id="WP_138322867.1">
    <property type="nucleotide sequence ID" value="NZ_CP040463.1"/>
</dbReference>
<evidence type="ECO:0000313" key="1">
    <source>
        <dbReference type="EMBL" id="QCT93897.1"/>
    </source>
</evidence>
<evidence type="ECO:0000313" key="2">
    <source>
        <dbReference type="Proteomes" id="UP000306825"/>
    </source>
</evidence>
<reference evidence="1 2" key="1">
    <citation type="submission" date="2019-05" db="EMBL/GenBank/DDBJ databases">
        <title>A comparative analysis of the Nautiliaceae.</title>
        <authorList>
            <person name="Grosche A."/>
            <person name="Smedile F."/>
            <person name="Vetriani C."/>
        </authorList>
    </citation>
    <scope>NUCLEOTIDE SEQUENCE [LARGE SCALE GENOMIC DNA]</scope>
    <source>
        <strain evidence="1 2">TB-2</strain>
    </source>
</reference>
<keyword evidence="2" id="KW-1185">Reference proteome</keyword>
<dbReference type="Gene3D" id="3.40.50.2000">
    <property type="entry name" value="Glycogen Phosphorylase B"/>
    <property type="match status" value="1"/>
</dbReference>
<organism evidence="1 2">
    <name type="scientific">Caminibacter mediatlanticus TB-2</name>
    <dbReference type="NCBI Taxonomy" id="391592"/>
    <lineage>
        <taxon>Bacteria</taxon>
        <taxon>Pseudomonadati</taxon>
        <taxon>Campylobacterota</taxon>
        <taxon>Epsilonproteobacteria</taxon>
        <taxon>Nautiliales</taxon>
        <taxon>Nautiliaceae</taxon>
        <taxon>Caminibacter</taxon>
    </lineage>
</organism>
<accession>A0ABX5V958</accession>
<dbReference type="SUPFAM" id="SSF53756">
    <property type="entry name" value="UDP-Glycosyltransferase/glycogen phosphorylase"/>
    <property type="match status" value="1"/>
</dbReference>
<sequence length="300" mass="35902">MQVVFYNPYLNRLKDLNDDLYLSMQGGVSVWSALAHLYLKQFNYKTLLLDYIPKDEAIIIFHPRFTKFLKREKNLKNKILVATLADARNKLNFVDYHIVQNPYQVDNYSFFVPHFPQPKILPRKKDKIENISFKGEKQNLDEYFYSNDFLKKIKALQLNFLIESNEKWRDYSNVDIILAIRGYDKNMWIKKPFTKVINAWIGKTPIIVGDNELAYKYLKKNKLDFIEVSNKYEVIEKIKYLINNPSFYEDIVLNGIERSKEFSIDKIVKEWINIIEEIKNRGKRKSLKKEFLKLIKLRSF</sequence>
<protein>
    <submittedName>
        <fullName evidence="1">Glycosyltransferase</fullName>
    </submittedName>
</protein>